<dbReference type="InterPro" id="IPR001123">
    <property type="entry name" value="LeuE-type"/>
</dbReference>
<evidence type="ECO:0000313" key="8">
    <source>
        <dbReference type="Proteomes" id="UP000445696"/>
    </source>
</evidence>
<dbReference type="OrthoDB" id="5638726at2"/>
<evidence type="ECO:0000256" key="6">
    <source>
        <dbReference type="SAM" id="Phobius"/>
    </source>
</evidence>
<evidence type="ECO:0000256" key="1">
    <source>
        <dbReference type="ARBA" id="ARBA00004651"/>
    </source>
</evidence>
<keyword evidence="3 6" id="KW-0812">Transmembrane</keyword>
<evidence type="ECO:0000256" key="2">
    <source>
        <dbReference type="ARBA" id="ARBA00022475"/>
    </source>
</evidence>
<dbReference type="Pfam" id="PF01810">
    <property type="entry name" value="LysE"/>
    <property type="match status" value="1"/>
</dbReference>
<dbReference type="AlphaFoldDB" id="A0A845MJ22"/>
<accession>A0A845MJ22</accession>
<gene>
    <name evidence="7" type="ORF">GQF03_15945</name>
</gene>
<feature type="transmembrane region" description="Helical" evidence="6">
    <location>
        <begin position="148"/>
        <end position="172"/>
    </location>
</feature>
<feature type="transmembrane region" description="Helical" evidence="6">
    <location>
        <begin position="6"/>
        <end position="26"/>
    </location>
</feature>
<sequence>MHFFAYTDGAILGAALIIAIGAQNLFVLRQGIHRDQVFIVCLLSALIDATLILAGALGLGSAIAAFPWLVSWASWGGAVFLIAFGLLSCRRVIWPDPVPAENGAPVASSRRKAVSLTLAFGFLNPHVYLDTVILLGGIASGYALDDRIYFVLGAITASFGWFFTIGYGARFLAPLLRDKTGARILDLLVAGMMFFVAASLIYDRMAATN</sequence>
<dbReference type="RefSeq" id="WP_161340258.1">
    <property type="nucleotide sequence ID" value="NZ_JBHSDG010000003.1"/>
</dbReference>
<organism evidence="7 8">
    <name type="scientific">Sneathiella chungangensis</name>
    <dbReference type="NCBI Taxonomy" id="1418234"/>
    <lineage>
        <taxon>Bacteria</taxon>
        <taxon>Pseudomonadati</taxon>
        <taxon>Pseudomonadota</taxon>
        <taxon>Alphaproteobacteria</taxon>
        <taxon>Sneathiellales</taxon>
        <taxon>Sneathiellaceae</taxon>
        <taxon>Sneathiella</taxon>
    </lineage>
</organism>
<dbReference type="GO" id="GO:0005886">
    <property type="term" value="C:plasma membrane"/>
    <property type="evidence" value="ECO:0007669"/>
    <property type="project" value="UniProtKB-SubCell"/>
</dbReference>
<comment type="subcellular location">
    <subcellularLocation>
        <location evidence="1">Cell membrane</location>
        <topology evidence="1">Multi-pass membrane protein</topology>
    </subcellularLocation>
</comment>
<proteinExistence type="predicted"/>
<keyword evidence="4 6" id="KW-1133">Transmembrane helix</keyword>
<keyword evidence="5 6" id="KW-0472">Membrane</keyword>
<keyword evidence="8" id="KW-1185">Reference proteome</keyword>
<evidence type="ECO:0000256" key="5">
    <source>
        <dbReference type="ARBA" id="ARBA00023136"/>
    </source>
</evidence>
<evidence type="ECO:0000313" key="7">
    <source>
        <dbReference type="EMBL" id="MZR23829.1"/>
    </source>
</evidence>
<protein>
    <submittedName>
        <fullName evidence="7">LysE family transporter</fullName>
    </submittedName>
</protein>
<feature type="transmembrane region" description="Helical" evidence="6">
    <location>
        <begin position="38"/>
        <end position="66"/>
    </location>
</feature>
<dbReference type="GO" id="GO:0015171">
    <property type="term" value="F:amino acid transmembrane transporter activity"/>
    <property type="evidence" value="ECO:0007669"/>
    <property type="project" value="TreeGrafter"/>
</dbReference>
<comment type="caution">
    <text evidence="7">The sequence shown here is derived from an EMBL/GenBank/DDBJ whole genome shotgun (WGS) entry which is preliminary data.</text>
</comment>
<name>A0A845MJ22_9PROT</name>
<evidence type="ECO:0000256" key="3">
    <source>
        <dbReference type="ARBA" id="ARBA00022692"/>
    </source>
</evidence>
<dbReference type="EMBL" id="WTVA01000015">
    <property type="protein sequence ID" value="MZR23829.1"/>
    <property type="molecule type" value="Genomic_DNA"/>
</dbReference>
<reference evidence="7 8" key="1">
    <citation type="journal article" date="2014" name="Int. J. Syst. Evol. Microbiol.">
        <title>Sneathiella chungangensis sp. nov., isolated from a marine sand, and emended description of the genus Sneathiella.</title>
        <authorList>
            <person name="Siamphan C."/>
            <person name="Kim H."/>
            <person name="Lee J.S."/>
            <person name="Kim W."/>
        </authorList>
    </citation>
    <scope>NUCLEOTIDE SEQUENCE [LARGE SCALE GENOMIC DNA]</scope>
    <source>
        <strain evidence="7 8">KCTC 32476</strain>
    </source>
</reference>
<dbReference type="Proteomes" id="UP000445696">
    <property type="component" value="Unassembled WGS sequence"/>
</dbReference>
<dbReference type="PANTHER" id="PTHR30086">
    <property type="entry name" value="ARGININE EXPORTER PROTEIN ARGO"/>
    <property type="match status" value="1"/>
</dbReference>
<feature type="transmembrane region" description="Helical" evidence="6">
    <location>
        <begin position="72"/>
        <end position="93"/>
    </location>
</feature>
<keyword evidence="2" id="KW-1003">Cell membrane</keyword>
<feature type="transmembrane region" description="Helical" evidence="6">
    <location>
        <begin position="184"/>
        <end position="202"/>
    </location>
</feature>
<evidence type="ECO:0000256" key="4">
    <source>
        <dbReference type="ARBA" id="ARBA00022989"/>
    </source>
</evidence>
<dbReference type="PANTHER" id="PTHR30086:SF20">
    <property type="entry name" value="ARGININE EXPORTER PROTEIN ARGO-RELATED"/>
    <property type="match status" value="1"/>
</dbReference>